<evidence type="ECO:0000313" key="2">
    <source>
        <dbReference type="Proteomes" id="UP001230649"/>
    </source>
</evidence>
<name>A0ACC2W6K8_9TREE</name>
<organism evidence="1 2">
    <name type="scientific">Naganishia adeliensis</name>
    <dbReference type="NCBI Taxonomy" id="92952"/>
    <lineage>
        <taxon>Eukaryota</taxon>
        <taxon>Fungi</taxon>
        <taxon>Dikarya</taxon>
        <taxon>Basidiomycota</taxon>
        <taxon>Agaricomycotina</taxon>
        <taxon>Tremellomycetes</taxon>
        <taxon>Filobasidiales</taxon>
        <taxon>Filobasidiaceae</taxon>
        <taxon>Naganishia</taxon>
    </lineage>
</organism>
<proteinExistence type="predicted"/>
<protein>
    <submittedName>
        <fullName evidence="1">Uncharacterized protein</fullName>
    </submittedName>
</protein>
<gene>
    <name evidence="1" type="ORF">QFC20_003838</name>
</gene>
<comment type="caution">
    <text evidence="1">The sequence shown here is derived from an EMBL/GenBank/DDBJ whole genome shotgun (WGS) entry which is preliminary data.</text>
</comment>
<dbReference type="Proteomes" id="UP001230649">
    <property type="component" value="Unassembled WGS sequence"/>
</dbReference>
<dbReference type="EMBL" id="JASBWS010000038">
    <property type="protein sequence ID" value="KAJ9107113.1"/>
    <property type="molecule type" value="Genomic_DNA"/>
</dbReference>
<accession>A0ACC2W6K8</accession>
<sequence length="166" mass="16679">MPDTNNARAKRQSRLIVAKDRSYPLTLVNDTSSCNLNLAKRPIKDSSGVQIRSTSGAAVNPDQSAVTANATLAAAPAATPAAAPAATPAAAPGTQGMAAPDQSPPAPMPPPPGQPPVGPIPSLAVNAGEPAGPAAIIEVPSMAMVKRDGWTSRLGNATAGCFSKRR</sequence>
<keyword evidence="2" id="KW-1185">Reference proteome</keyword>
<evidence type="ECO:0000313" key="1">
    <source>
        <dbReference type="EMBL" id="KAJ9107113.1"/>
    </source>
</evidence>
<reference evidence="1" key="1">
    <citation type="submission" date="2023-04" db="EMBL/GenBank/DDBJ databases">
        <title>Draft Genome sequencing of Naganishia species isolated from polar environments using Oxford Nanopore Technology.</title>
        <authorList>
            <person name="Leo P."/>
            <person name="Venkateswaran K."/>
        </authorList>
    </citation>
    <scope>NUCLEOTIDE SEQUENCE</scope>
    <source>
        <strain evidence="1">MNA-CCFEE 5262</strain>
    </source>
</reference>